<sequence>MPKVVSRSAVSSSTDAQPTASSAAALRVYYCICGEFILVIDKSLASLPRRKTDNAIIIRSQDEGDTKARVFKLNAVAEDPILLERSGGHEKQYRFRCPRCSLKVGYQSSPPPVKAAPFLYILSGALTQMQGQVPTDAFDGPTGGVASNTPQVLASPPDRALHFPRLSPTLSLMELPSARELELEVLLRERDAQLTELTDELAHLRQYLAKQPGPSSSGEAVTLPPPLLAVLLPHITQAQNATSALGMGTGASAGVGSSTVAAGITQRMRQLQQENDEMYALLTQSETGKLKDEARSLRRAVAKLEGALNESHKAIVSLSTELDKAHETIMSTSRHAPSVKAHSRSPRNSYHPQLPPAYLDGTGNGVNTNANSNSNSNSSSSKLPPTGPRAHKRPRLSEPQASPPPRTISSLPQKPQTHYHNNHNHSGHNHPHSGAASRGGADGREHSTSRQPVDNRSSGGSANAHPKGSQSQSQKMDVDDDRARAASPFLSRSHSQSRPPRDRERDRTRDRERERERERERNNKEREQRDRSIKERGGGREWDRDGGSGAGGGAGKGGASNGGSRRNGGHSGGGGGGRGSGGGGGGGGRRVNDRSNASSNSTSNANANHHENASRTLQERLGPMRPV</sequence>
<dbReference type="EMBL" id="CACVBS010000028">
    <property type="protein sequence ID" value="CAA7259878.1"/>
    <property type="molecule type" value="Genomic_DNA"/>
</dbReference>
<organism evidence="9 10">
    <name type="scientific">Cyclocybe aegerita</name>
    <name type="common">Black poplar mushroom</name>
    <name type="synonym">Agrocybe aegerita</name>
    <dbReference type="NCBI Taxonomy" id="1973307"/>
    <lineage>
        <taxon>Eukaryota</taxon>
        <taxon>Fungi</taxon>
        <taxon>Dikarya</taxon>
        <taxon>Basidiomycota</taxon>
        <taxon>Agaricomycotina</taxon>
        <taxon>Agaricomycetes</taxon>
        <taxon>Agaricomycetidae</taxon>
        <taxon>Agaricales</taxon>
        <taxon>Agaricineae</taxon>
        <taxon>Bolbitiaceae</taxon>
        <taxon>Cyclocybe</taxon>
    </lineage>
</organism>
<evidence type="ECO:0000256" key="1">
    <source>
        <dbReference type="ARBA" id="ARBA00004123"/>
    </source>
</evidence>
<dbReference type="GO" id="GO:0005634">
    <property type="term" value="C:nucleus"/>
    <property type="evidence" value="ECO:0007669"/>
    <property type="project" value="UniProtKB-SubCell"/>
</dbReference>
<name>A0A8S0WVM1_CYCAE</name>
<dbReference type="Pfam" id="PF25809">
    <property type="entry name" value="STEEP1"/>
    <property type="match status" value="1"/>
</dbReference>
<feature type="compositionally biased region" description="Low complexity" evidence="7">
    <location>
        <begin position="365"/>
        <end position="381"/>
    </location>
</feature>
<dbReference type="GO" id="GO:0016556">
    <property type="term" value="P:mRNA modification"/>
    <property type="evidence" value="ECO:0007669"/>
    <property type="project" value="InterPro"/>
</dbReference>
<dbReference type="AlphaFoldDB" id="A0A8S0WVM1"/>
<protein>
    <recommendedName>
        <fullName evidence="8">STEEP1 domain-containing protein</fullName>
    </recommendedName>
</protein>
<reference evidence="9 10" key="1">
    <citation type="submission" date="2020-01" db="EMBL/GenBank/DDBJ databases">
        <authorList>
            <person name="Gupta K D."/>
        </authorList>
    </citation>
    <scope>NUCLEOTIDE SEQUENCE [LARGE SCALE GENOMIC DNA]</scope>
</reference>
<feature type="compositionally biased region" description="Polar residues" evidence="7">
    <location>
        <begin position="407"/>
        <end position="416"/>
    </location>
</feature>
<evidence type="ECO:0000256" key="2">
    <source>
        <dbReference type="ARBA" id="ARBA00010313"/>
    </source>
</evidence>
<feature type="domain" description="STEEP1" evidence="8">
    <location>
        <begin position="21"/>
        <end position="135"/>
    </location>
</feature>
<dbReference type="GO" id="GO:0090158">
    <property type="term" value="P:endoplasmic reticulum membrane organization"/>
    <property type="evidence" value="ECO:0007669"/>
    <property type="project" value="TreeGrafter"/>
</dbReference>
<feature type="compositionally biased region" description="Basic and acidic residues" evidence="7">
    <location>
        <begin position="499"/>
        <end position="546"/>
    </location>
</feature>
<dbReference type="Proteomes" id="UP000467700">
    <property type="component" value="Unassembled WGS sequence"/>
</dbReference>
<evidence type="ECO:0000256" key="4">
    <source>
        <dbReference type="ARBA" id="ARBA00023187"/>
    </source>
</evidence>
<gene>
    <name evidence="9" type="ORF">AAE3_LOCUS1891</name>
</gene>
<keyword evidence="5" id="KW-0539">Nucleus</keyword>
<evidence type="ECO:0000313" key="10">
    <source>
        <dbReference type="Proteomes" id="UP000467700"/>
    </source>
</evidence>
<dbReference type="GO" id="GO:0006888">
    <property type="term" value="P:endoplasmic reticulum to Golgi vesicle-mediated transport"/>
    <property type="evidence" value="ECO:0007669"/>
    <property type="project" value="TreeGrafter"/>
</dbReference>
<feature type="compositionally biased region" description="Basic residues" evidence="7">
    <location>
        <begin position="420"/>
        <end position="431"/>
    </location>
</feature>
<keyword evidence="10" id="KW-1185">Reference proteome</keyword>
<comment type="subcellular location">
    <subcellularLocation>
        <location evidence="1">Nucleus</location>
    </subcellularLocation>
</comment>
<keyword evidence="4" id="KW-0508">mRNA splicing</keyword>
<evidence type="ECO:0000256" key="7">
    <source>
        <dbReference type="SAM" id="MobiDB-lite"/>
    </source>
</evidence>
<comment type="similarity">
    <text evidence="2">Belongs to the fl(2)d family.</text>
</comment>
<feature type="compositionally biased region" description="Gly residues" evidence="7">
    <location>
        <begin position="547"/>
        <end position="589"/>
    </location>
</feature>
<dbReference type="InterPro" id="IPR029704">
    <property type="entry name" value="STEEP-like"/>
</dbReference>
<dbReference type="PANTHER" id="PTHR46355">
    <property type="entry name" value="UPF0428 PROTEIN CXORF56"/>
    <property type="match status" value="1"/>
</dbReference>
<keyword evidence="3" id="KW-0507">mRNA processing</keyword>
<dbReference type="OrthoDB" id="418131at2759"/>
<dbReference type="GO" id="GO:0005737">
    <property type="term" value="C:cytoplasm"/>
    <property type="evidence" value="ECO:0007669"/>
    <property type="project" value="GOC"/>
</dbReference>
<feature type="compositionally biased region" description="Low complexity" evidence="7">
    <location>
        <begin position="595"/>
        <end position="607"/>
    </location>
</feature>
<dbReference type="InterPro" id="IPR033757">
    <property type="entry name" value="WTAP"/>
</dbReference>
<evidence type="ECO:0000313" key="9">
    <source>
        <dbReference type="EMBL" id="CAA7259878.1"/>
    </source>
</evidence>
<comment type="similarity">
    <text evidence="6">Belongs to the STEEP1 family.</text>
</comment>
<dbReference type="PANTHER" id="PTHR46355:SF1">
    <property type="entry name" value="STING ER EXIT PROTEIN"/>
    <property type="match status" value="1"/>
</dbReference>
<proteinExistence type="inferred from homology"/>
<dbReference type="GO" id="GO:0006397">
    <property type="term" value="P:mRNA processing"/>
    <property type="evidence" value="ECO:0007669"/>
    <property type="project" value="UniProtKB-KW"/>
</dbReference>
<comment type="caution">
    <text evidence="9">The sequence shown here is derived from an EMBL/GenBank/DDBJ whole genome shotgun (WGS) entry which is preliminary data.</text>
</comment>
<evidence type="ECO:0000256" key="6">
    <source>
        <dbReference type="ARBA" id="ARBA00024205"/>
    </source>
</evidence>
<dbReference type="InterPro" id="IPR057965">
    <property type="entry name" value="STEEP1_dom"/>
</dbReference>
<evidence type="ECO:0000256" key="3">
    <source>
        <dbReference type="ARBA" id="ARBA00022664"/>
    </source>
</evidence>
<feature type="compositionally biased region" description="Polar residues" evidence="7">
    <location>
        <begin position="449"/>
        <end position="461"/>
    </location>
</feature>
<dbReference type="GO" id="GO:0000381">
    <property type="term" value="P:regulation of alternative mRNA splicing, via spliceosome"/>
    <property type="evidence" value="ECO:0007669"/>
    <property type="project" value="InterPro"/>
</dbReference>
<feature type="region of interest" description="Disordered" evidence="7">
    <location>
        <begin position="329"/>
        <end position="627"/>
    </location>
</feature>
<accession>A0A8S0WVM1</accession>
<evidence type="ECO:0000256" key="5">
    <source>
        <dbReference type="ARBA" id="ARBA00023242"/>
    </source>
</evidence>
<dbReference type="GO" id="GO:0008380">
    <property type="term" value="P:RNA splicing"/>
    <property type="evidence" value="ECO:0007669"/>
    <property type="project" value="UniProtKB-KW"/>
</dbReference>
<dbReference type="Pfam" id="PF17098">
    <property type="entry name" value="Wtap"/>
    <property type="match status" value="1"/>
</dbReference>
<evidence type="ECO:0000259" key="8">
    <source>
        <dbReference type="Pfam" id="PF25809"/>
    </source>
</evidence>